<feature type="compositionally biased region" description="Low complexity" evidence="1">
    <location>
        <begin position="1679"/>
        <end position="1690"/>
    </location>
</feature>
<evidence type="ECO:0000256" key="1">
    <source>
        <dbReference type="SAM" id="MobiDB-lite"/>
    </source>
</evidence>
<feature type="region of interest" description="Disordered" evidence="1">
    <location>
        <begin position="1326"/>
        <end position="1347"/>
    </location>
</feature>
<proteinExistence type="predicted"/>
<feature type="compositionally biased region" description="Basic and acidic residues" evidence="1">
    <location>
        <begin position="1834"/>
        <end position="1843"/>
    </location>
</feature>
<dbReference type="Proteomes" id="UP001480955">
    <property type="component" value="Unassembled WGS sequence"/>
</dbReference>
<accession>A0ABV1QTZ2</accession>
<evidence type="ECO:0000313" key="3">
    <source>
        <dbReference type="Proteomes" id="UP001480955"/>
    </source>
</evidence>
<evidence type="ECO:0000313" key="2">
    <source>
        <dbReference type="EMBL" id="MER2252887.1"/>
    </source>
</evidence>
<sequence length="1967" mass="214511">MTDRMVGVSVRFVPAGVAKGTGDAWLLRGTLTLAPVTGPPAEACGGKKVDISRWPQAIEELIGRFDGSDRPDASALAVMISAVREVAASPDRPTPNRGTWRPVVRAFARKQSAVDNDARSRRDARARQVNELGEMWTRLLAPGGDKDWASLLAALETGTKPGGVSVPKSAAERLARTRVDGTGDKQVPDILPTGRGEMGLLLALERGRSVLERLRDPTDAAADKVVPPFPPDRDGRRGERLRTRAPRAANGALALLPWLDVIEPARVRYAQATATDAGPEPSPAVGGGAVAKLSLEETRKRQRFASARERAAASRRLNQEVESERTRTDAQVDARRDYINAKSSAQVEKGLLGLTRIRVACASPAESRDCVAKDRPKEFDGTLQRLRVLHAAATRVDELDPQHQISPHERSRRLEGVEAARARYFALQSQPALARLFNLAVDVVIPLDDGVLKDVEAARVQDEVVGGGRRAEARYLFVTARVGLPCDRLVWTTCKIRLNGNREPTHFWACTREELDARAIGWSQKQVLDRAIATQMDGLLDLGAARTEGGVCNPRFDLQTLDAPRVSEGELQTVTKVHATETKLTPVTTLVSAGLVLVDRWRQSQAVFQAVASSERREQAKKAGPRDEVVDVEDLTVGLKLDLGMDIAGKKGKERAWRSLVDRDIAFAREGKRLFEAEIATLVPNEAERRELFSAVLTLPSRLRTNSAQSGEGKVSESKDTPLPPATAFVEEVVAQWHGLPLGVDLEGGEVPLAETGLLQLSQTYSLPDTPDRPRPPRQRFGWPYRFGVRPQLAGGVALSLKEATALYDDGHLHRFALPKTRDGSTGRRVLRHERIEGPVIATSLSILQRDVRGPQETATELVVRSQASEPQPGASPTYAPLGRLTTHRILVPPPVSLDFADRHDMFEPKPGREPPGGLRAVDYDTRPKGGFPIWSTQETSSGKVYPQWNPGECRTGPDRREVCPYPEPTGDAIFRPIGAGIKPDDRKVAYYPDPAADFMVFRLRRPDGGDLPGKFLVVPIRQKGVAFPEVTPIVIDVVATLTRSEKEPTHERILGLDVGLGTESFVTGFSGLERQPAAVFVDAGETIERKAGSGRVQATRVRVLLEPGESFQLDAWCLPSPDSLVEWFDVVESAALVADAFGRTPATCQNRAKFLGGVADFLGRELDSIENRARRSDWHERDDEVGCGGGQLPLPPRFALECVAGLIRDGMLAGVVPEVAARTTIRCTHAINRPALPPSFEVAGAPQPNLTPRFALQRLDAAERSKTLAENATGEFQLVGSWSTERAVPGSTDVVLGGTIWMDLATTRFLEVRANGPSLVSAAFDDPRRGRSADDRARGIWPNDAERDAPRPIWRRPLSMFGFEVREDGTVELPTEQANLLRLEDFGTVDAAPGLRPVNILARQRERVNSEVDSPDPKLPLPPVERVTRGIAYPDKVPDTKARILTVELVAGSKTAPLIWDATGAALGADQQVVRSETRRVALPSTKAPAKVDPLSLVPAFATESTVITGASTQPTLRLVRTARLRLRARRPWFSSGEGERLGIVLWPPEILDGGIDANTDLAHRGYDVEADEQERMNLRGFSDVDLGPGGAFVSRWGADPIKAGARPRGWLLSPTQFRDVSFGAYGQPRGRADRRSWTPLKEGAERDEVIYVPHVRMPLPVEPAASFQPAAAPPPVNSAASSPPAAAPAADLPSMEVALLAYRPRFDVDAEHWYFDLDIDPLEVPEPFVRLGLVRYQANAPSALRVSEPTVEWAQLLPRREVEVRPNGRRVTVSVKGAGSHLPAPTRGGATTREDASAAAMEHGPFMTIVVYRRSADGIETVARLAAPKVGEGARRDRLPLRTDTSAIPSEPDRQARERAEEAVRPKQDGAGLWWEATFDLDEDPQSPAEQGATYAAVVTEVNLMRPGTYPEEPFDPAKAEDKDRLVPSGPRFAARIAIPRQDAPKLPHTPVVEKPTFLLVHGES</sequence>
<name>A0ABV1QTZ2_9HYPH</name>
<comment type="caution">
    <text evidence="2">The sequence shown here is derived from an EMBL/GenBank/DDBJ whole genome shotgun (WGS) entry which is preliminary data.</text>
</comment>
<reference evidence="2 3" key="1">
    <citation type="submission" date="2024-06" db="EMBL/GenBank/DDBJ databases">
        <authorList>
            <person name="Campbell A.G."/>
        </authorList>
    </citation>
    <scope>NUCLEOTIDE SEQUENCE [LARGE SCALE GENOMIC DNA]</scope>
    <source>
        <strain evidence="2 3">EM12</strain>
    </source>
</reference>
<feature type="compositionally biased region" description="Basic and acidic residues" evidence="1">
    <location>
        <begin position="231"/>
        <end position="241"/>
    </location>
</feature>
<feature type="region of interest" description="Disordered" evidence="1">
    <location>
        <begin position="309"/>
        <end position="329"/>
    </location>
</feature>
<protein>
    <submittedName>
        <fullName evidence="2">Uncharacterized protein</fullName>
    </submittedName>
</protein>
<dbReference type="EMBL" id="JBELQE010000124">
    <property type="protein sequence ID" value="MER2252887.1"/>
    <property type="molecule type" value="Genomic_DNA"/>
</dbReference>
<dbReference type="RefSeq" id="WP_350397105.1">
    <property type="nucleotide sequence ID" value="NZ_JBELQE010000124.1"/>
</dbReference>
<feature type="region of interest" description="Disordered" evidence="1">
    <location>
        <begin position="1833"/>
        <end position="1871"/>
    </location>
</feature>
<feature type="region of interest" description="Disordered" evidence="1">
    <location>
        <begin position="763"/>
        <end position="782"/>
    </location>
</feature>
<keyword evidence="3" id="KW-1185">Reference proteome</keyword>
<feature type="region of interest" description="Disordered" evidence="1">
    <location>
        <begin position="704"/>
        <end position="723"/>
    </location>
</feature>
<gene>
    <name evidence="2" type="ORF">ABS772_23490</name>
</gene>
<feature type="region of interest" description="Disordered" evidence="1">
    <location>
        <begin position="221"/>
        <end position="241"/>
    </location>
</feature>
<feature type="region of interest" description="Disordered" evidence="1">
    <location>
        <begin position="1670"/>
        <end position="1690"/>
    </location>
</feature>
<feature type="compositionally biased region" description="Basic and acidic residues" evidence="1">
    <location>
        <begin position="1853"/>
        <end position="1870"/>
    </location>
</feature>
<organism evidence="2 3">
    <name type="scientific">Methylorubrum podarium</name>
    <dbReference type="NCBI Taxonomy" id="200476"/>
    <lineage>
        <taxon>Bacteria</taxon>
        <taxon>Pseudomonadati</taxon>
        <taxon>Pseudomonadota</taxon>
        <taxon>Alphaproteobacteria</taxon>
        <taxon>Hyphomicrobiales</taxon>
        <taxon>Methylobacteriaceae</taxon>
        <taxon>Methylorubrum</taxon>
    </lineage>
</organism>